<accession>A0A1Q6DVE4</accession>
<keyword evidence="2" id="KW-1185">Reference proteome</keyword>
<evidence type="ECO:0000313" key="2">
    <source>
        <dbReference type="Proteomes" id="UP000185744"/>
    </source>
</evidence>
<reference evidence="1" key="1">
    <citation type="submission" date="2016-12" db="EMBL/GenBank/DDBJ databases">
        <title>Discovery of methanogenic haloarchaea.</title>
        <authorList>
            <person name="Sorokin D.Y."/>
            <person name="Makarova K.S."/>
            <person name="Abbas B."/>
            <person name="Ferrer M."/>
            <person name="Golyshin P.N."/>
        </authorList>
    </citation>
    <scope>NUCLEOTIDE SEQUENCE [LARGE SCALE GENOMIC DNA]</scope>
    <source>
        <strain evidence="1">HMET1</strain>
    </source>
</reference>
<protein>
    <submittedName>
        <fullName evidence="1">Uncharacterized protein</fullName>
    </submittedName>
</protein>
<evidence type="ECO:0000313" key="1">
    <source>
        <dbReference type="EMBL" id="OKY78341.1"/>
    </source>
</evidence>
<dbReference type="Proteomes" id="UP000185744">
    <property type="component" value="Unassembled WGS sequence"/>
</dbReference>
<proteinExistence type="predicted"/>
<dbReference type="EMBL" id="MSDW01000001">
    <property type="protein sequence ID" value="OKY78341.1"/>
    <property type="molecule type" value="Genomic_DNA"/>
</dbReference>
<comment type="caution">
    <text evidence="1">The sequence shown here is derived from an EMBL/GenBank/DDBJ whole genome shotgun (WGS) entry which is preliminary data.</text>
</comment>
<gene>
    <name evidence="1" type="ORF">BTN85_0831</name>
</gene>
<dbReference type="InParanoid" id="A0A1Q6DVE4"/>
<sequence>MVLVLGTSIKFLGSAILWKTVPASVGHSVARHQILDAGFVNGCNQLLKSLI</sequence>
<name>A0A1Q6DVE4_METT1</name>
<organism evidence="1 2">
    <name type="scientific">Methanohalarchaeum thermophilum</name>
    <dbReference type="NCBI Taxonomy" id="1903181"/>
    <lineage>
        <taxon>Archaea</taxon>
        <taxon>Methanobacteriati</taxon>
        <taxon>Methanobacteriota</taxon>
        <taxon>Methanonatronarchaeia</taxon>
        <taxon>Methanonatronarchaeales</taxon>
        <taxon>Methanonatronarchaeaceae</taxon>
        <taxon>Candidatus Methanohalarchaeum</taxon>
    </lineage>
</organism>
<dbReference type="AlphaFoldDB" id="A0A1Q6DVE4"/>